<protein>
    <submittedName>
        <fullName evidence="4">LamG domain-containing protein</fullName>
    </submittedName>
</protein>
<dbReference type="SMART" id="SM00560">
    <property type="entry name" value="LamGL"/>
    <property type="match status" value="1"/>
</dbReference>
<sequence length="117" mass="12639">MPRWGFSTPSDDTDTEKMTVAKSADPIDCSALNSWTQLTGVYDEVAKQIRLYVNGYLSDFRPSTGWHAGGGLQLGRAKYRGAYTDYFTGDIDDVHVYTGVLTGAEIAALAQGPPVDG</sequence>
<dbReference type="InterPro" id="IPR013320">
    <property type="entry name" value="ConA-like_dom_sf"/>
</dbReference>
<comment type="caution">
    <text evidence="4">The sequence shown here is derived from an EMBL/GenBank/DDBJ whole genome shotgun (WGS) entry which is preliminary data.</text>
</comment>
<dbReference type="Proteomes" id="UP001595891">
    <property type="component" value="Unassembled WGS sequence"/>
</dbReference>
<evidence type="ECO:0000313" key="5">
    <source>
        <dbReference type="Proteomes" id="UP001595891"/>
    </source>
</evidence>
<dbReference type="SUPFAM" id="SSF49899">
    <property type="entry name" value="Concanavalin A-like lectins/glucanases"/>
    <property type="match status" value="1"/>
</dbReference>
<dbReference type="InterPro" id="IPR006558">
    <property type="entry name" value="LamG-like"/>
</dbReference>
<evidence type="ECO:0000256" key="1">
    <source>
        <dbReference type="ARBA" id="ARBA00022729"/>
    </source>
</evidence>
<dbReference type="Gene3D" id="2.60.120.200">
    <property type="match status" value="1"/>
</dbReference>
<evidence type="ECO:0000259" key="3">
    <source>
        <dbReference type="SMART" id="SM00560"/>
    </source>
</evidence>
<keyword evidence="5" id="KW-1185">Reference proteome</keyword>
<organism evidence="4 5">
    <name type="scientific">Sphaerisporangium corydalis</name>
    <dbReference type="NCBI Taxonomy" id="1441875"/>
    <lineage>
        <taxon>Bacteria</taxon>
        <taxon>Bacillati</taxon>
        <taxon>Actinomycetota</taxon>
        <taxon>Actinomycetes</taxon>
        <taxon>Streptosporangiales</taxon>
        <taxon>Streptosporangiaceae</taxon>
        <taxon>Sphaerisporangium</taxon>
    </lineage>
</organism>
<dbReference type="RefSeq" id="WP_262849985.1">
    <property type="nucleotide sequence ID" value="NZ_JANZYP010000094.1"/>
</dbReference>
<accession>A0ABV9EMF7</accession>
<dbReference type="Pfam" id="PF13385">
    <property type="entry name" value="Laminin_G_3"/>
    <property type="match status" value="1"/>
</dbReference>
<keyword evidence="2" id="KW-1015">Disulfide bond</keyword>
<gene>
    <name evidence="4" type="ORF">ACFO8L_28150</name>
</gene>
<keyword evidence="1" id="KW-0732">Signal</keyword>
<reference evidence="5" key="1">
    <citation type="journal article" date="2019" name="Int. J. Syst. Evol. Microbiol.">
        <title>The Global Catalogue of Microorganisms (GCM) 10K type strain sequencing project: providing services to taxonomists for standard genome sequencing and annotation.</title>
        <authorList>
            <consortium name="The Broad Institute Genomics Platform"/>
            <consortium name="The Broad Institute Genome Sequencing Center for Infectious Disease"/>
            <person name="Wu L."/>
            <person name="Ma J."/>
        </authorList>
    </citation>
    <scope>NUCLEOTIDE SEQUENCE [LARGE SCALE GENOMIC DNA]</scope>
    <source>
        <strain evidence="5">CCUG 49560</strain>
    </source>
</reference>
<evidence type="ECO:0000313" key="4">
    <source>
        <dbReference type="EMBL" id="MFC4589993.1"/>
    </source>
</evidence>
<feature type="domain" description="LamG-like jellyroll fold" evidence="3">
    <location>
        <begin position="4"/>
        <end position="104"/>
    </location>
</feature>
<dbReference type="EMBL" id="JBHSFN010000019">
    <property type="protein sequence ID" value="MFC4589993.1"/>
    <property type="molecule type" value="Genomic_DNA"/>
</dbReference>
<proteinExistence type="predicted"/>
<name>A0ABV9EMF7_9ACTN</name>
<evidence type="ECO:0000256" key="2">
    <source>
        <dbReference type="ARBA" id="ARBA00023157"/>
    </source>
</evidence>